<reference evidence="1 2" key="1">
    <citation type="journal article" date="2015" name="Proc. Natl. Acad. Sci. U.S.A.">
        <title>The resurrection genome of Boea hygrometrica: A blueprint for survival of dehydration.</title>
        <authorList>
            <person name="Xiao L."/>
            <person name="Yang G."/>
            <person name="Zhang L."/>
            <person name="Yang X."/>
            <person name="Zhao S."/>
            <person name="Ji Z."/>
            <person name="Zhou Q."/>
            <person name="Hu M."/>
            <person name="Wang Y."/>
            <person name="Chen M."/>
            <person name="Xu Y."/>
            <person name="Jin H."/>
            <person name="Xiao X."/>
            <person name="Hu G."/>
            <person name="Bao F."/>
            <person name="Hu Y."/>
            <person name="Wan P."/>
            <person name="Li L."/>
            <person name="Deng X."/>
            <person name="Kuang T."/>
            <person name="Xiang C."/>
            <person name="Zhu J.K."/>
            <person name="Oliver M.J."/>
            <person name="He Y."/>
        </authorList>
    </citation>
    <scope>NUCLEOTIDE SEQUENCE [LARGE SCALE GENOMIC DNA]</scope>
    <source>
        <strain evidence="2">cv. XS01</strain>
    </source>
</reference>
<dbReference type="AlphaFoldDB" id="A0A2Z7BFU1"/>
<dbReference type="Proteomes" id="UP000250235">
    <property type="component" value="Unassembled WGS sequence"/>
</dbReference>
<gene>
    <name evidence="1" type="ORF">F511_16246</name>
</gene>
<accession>A0A2Z7BFU1</accession>
<organism evidence="1 2">
    <name type="scientific">Dorcoceras hygrometricum</name>
    <dbReference type="NCBI Taxonomy" id="472368"/>
    <lineage>
        <taxon>Eukaryota</taxon>
        <taxon>Viridiplantae</taxon>
        <taxon>Streptophyta</taxon>
        <taxon>Embryophyta</taxon>
        <taxon>Tracheophyta</taxon>
        <taxon>Spermatophyta</taxon>
        <taxon>Magnoliopsida</taxon>
        <taxon>eudicotyledons</taxon>
        <taxon>Gunneridae</taxon>
        <taxon>Pentapetalae</taxon>
        <taxon>asterids</taxon>
        <taxon>lamiids</taxon>
        <taxon>Lamiales</taxon>
        <taxon>Gesneriaceae</taxon>
        <taxon>Didymocarpoideae</taxon>
        <taxon>Trichosporeae</taxon>
        <taxon>Loxocarpinae</taxon>
        <taxon>Dorcoceras</taxon>
    </lineage>
</organism>
<dbReference type="EMBL" id="KV006331">
    <property type="protein sequence ID" value="KZV33212.1"/>
    <property type="molecule type" value="Genomic_DNA"/>
</dbReference>
<proteinExistence type="predicted"/>
<evidence type="ECO:0000313" key="2">
    <source>
        <dbReference type="Proteomes" id="UP000250235"/>
    </source>
</evidence>
<name>A0A2Z7BFU1_9LAMI</name>
<keyword evidence="2" id="KW-1185">Reference proteome</keyword>
<protein>
    <submittedName>
        <fullName evidence="1">Uncharacterized protein</fullName>
    </submittedName>
</protein>
<sequence>MLCPRFILEAFNILMPPFPPRDPMTEHYTLVPEDSCLDREVARGLALRSGMFPEDSVMTSRIHPEYVFPYLKNPGTIRLSLFERQDSRGSWRVSRPRPDVGEYSPGYAHLHSIAPL</sequence>
<evidence type="ECO:0000313" key="1">
    <source>
        <dbReference type="EMBL" id="KZV33212.1"/>
    </source>
</evidence>